<proteinExistence type="predicted"/>
<reference evidence="3 4" key="1">
    <citation type="journal article" date="2016" name="Sci. Rep.">
        <title>Insights into Adaptations to a Near-Obligate Nematode Endoparasitic Lifestyle from the Finished Genome of Drechmeria coniospora.</title>
        <authorList>
            <person name="Zhang L."/>
            <person name="Zhou Z."/>
            <person name="Guo Q."/>
            <person name="Fokkens L."/>
            <person name="Miskei M."/>
            <person name="Pocsi I."/>
            <person name="Zhang W."/>
            <person name="Chen M."/>
            <person name="Wang L."/>
            <person name="Sun Y."/>
            <person name="Donzelli B.G."/>
            <person name="Gibson D.M."/>
            <person name="Nelson D.R."/>
            <person name="Luo J.G."/>
            <person name="Rep M."/>
            <person name="Liu H."/>
            <person name="Yang S."/>
            <person name="Wang J."/>
            <person name="Krasnoff S.B."/>
            <person name="Xu Y."/>
            <person name="Molnar I."/>
            <person name="Lin M."/>
        </authorList>
    </citation>
    <scope>NUCLEOTIDE SEQUENCE [LARGE SCALE GENOMIC DNA]</scope>
    <source>
        <strain evidence="3 4">ARSEF 6962</strain>
    </source>
</reference>
<dbReference type="RefSeq" id="XP_040661170.1">
    <property type="nucleotide sequence ID" value="XM_040800287.1"/>
</dbReference>
<organism evidence="3 4">
    <name type="scientific">Drechmeria coniospora</name>
    <name type="common">Nematophagous fungus</name>
    <name type="synonym">Meria coniospora</name>
    <dbReference type="NCBI Taxonomy" id="98403"/>
    <lineage>
        <taxon>Eukaryota</taxon>
        <taxon>Fungi</taxon>
        <taxon>Dikarya</taxon>
        <taxon>Ascomycota</taxon>
        <taxon>Pezizomycotina</taxon>
        <taxon>Sordariomycetes</taxon>
        <taxon>Hypocreomycetidae</taxon>
        <taxon>Hypocreales</taxon>
        <taxon>Ophiocordycipitaceae</taxon>
        <taxon>Drechmeria</taxon>
    </lineage>
</organism>
<accession>A0A151GXJ1</accession>
<feature type="transmembrane region" description="Helical" evidence="1">
    <location>
        <begin position="321"/>
        <end position="346"/>
    </location>
</feature>
<comment type="caution">
    <text evidence="3">The sequence shown here is derived from an EMBL/GenBank/DDBJ whole genome shotgun (WGS) entry which is preliminary data.</text>
</comment>
<keyword evidence="4" id="KW-1185">Reference proteome</keyword>
<name>A0A151GXJ1_DRECN</name>
<dbReference type="Proteomes" id="UP000076580">
    <property type="component" value="Chromosome 01"/>
</dbReference>
<dbReference type="AlphaFoldDB" id="A0A151GXJ1"/>
<keyword evidence="1" id="KW-0472">Membrane</keyword>
<evidence type="ECO:0000313" key="3">
    <source>
        <dbReference type="EMBL" id="KYK61818.1"/>
    </source>
</evidence>
<feature type="chain" id="PRO_5007581034" evidence="2">
    <location>
        <begin position="19"/>
        <end position="369"/>
    </location>
</feature>
<feature type="signal peptide" evidence="2">
    <location>
        <begin position="1"/>
        <end position="18"/>
    </location>
</feature>
<evidence type="ECO:0000256" key="2">
    <source>
        <dbReference type="SAM" id="SignalP"/>
    </source>
</evidence>
<sequence>MRLPIRAVVLAAAAATLAAPRRTFVSPRDSQLGADDVLSLPYNSTSIDHPPRHLLLRRDDAPPAPTLSMATTATTGTATTVATAAATATKGAAATGSAAASAVRLRPNDSFNVTAWDLETNAACVAALRAILRSTNPSGTCVCYNLPSLDSVTGIFEADLRLFRVSEARDAFADVRQSHIQVGVQFNGASVSSISEEELMGMGMVRNRTVVIEPRAHDGGPQLVHTYMFVGQIDEQRMSANMSMAAFEAVVMPTFTLSATTRSGGDISTNVSLNEAAFLTGVFANQVIMSDVSAAQAAVDAKLAGLRNGTVAFVLPGVQLMVFPIGLIITSVWLLLGLVAFTIGTFERIVYADMYKRRLQSVAPKGRTI</sequence>
<dbReference type="GeneID" id="63715605"/>
<keyword evidence="2" id="KW-0732">Signal</keyword>
<dbReference type="EMBL" id="LAYC01000001">
    <property type="protein sequence ID" value="KYK61818.1"/>
    <property type="molecule type" value="Genomic_DNA"/>
</dbReference>
<protein>
    <submittedName>
        <fullName evidence="3">Uncharacterized protein</fullName>
    </submittedName>
</protein>
<gene>
    <name evidence="3" type="ORF">DCS_02962</name>
</gene>
<keyword evidence="1" id="KW-0812">Transmembrane</keyword>
<evidence type="ECO:0000256" key="1">
    <source>
        <dbReference type="SAM" id="Phobius"/>
    </source>
</evidence>
<evidence type="ECO:0000313" key="4">
    <source>
        <dbReference type="Proteomes" id="UP000076580"/>
    </source>
</evidence>
<dbReference type="InParanoid" id="A0A151GXJ1"/>
<dbReference type="STRING" id="98403.A0A151GXJ1"/>
<keyword evidence="1" id="KW-1133">Transmembrane helix</keyword>
<dbReference type="OrthoDB" id="2596908at2759"/>